<proteinExistence type="predicted"/>
<dbReference type="AlphaFoldDB" id="A0A4S2BL19"/>
<evidence type="ECO:0000313" key="3">
    <source>
        <dbReference type="Proteomes" id="UP000309117"/>
    </source>
</evidence>
<feature type="signal peptide" evidence="1">
    <location>
        <begin position="1"/>
        <end position="21"/>
    </location>
</feature>
<evidence type="ECO:0000313" key="2">
    <source>
        <dbReference type="EMBL" id="TGY15281.1"/>
    </source>
</evidence>
<name>A0A4S2BL19_9LACO</name>
<sequence>MIKVNKLLLGVACAGMLGIGAQGFASSSQSVQAASWHKGTPKSIRGKYKTHHFGADLVSIIDINKKSLRAWQSGMPPQEGSNVRYKRLGKNKYLFMYDTKRIGIYRGEKNAKLTFQKVGKKYKSSFASQWYYKY</sequence>
<dbReference type="RefSeq" id="WP_057810909.1">
    <property type="nucleotide sequence ID" value="NZ_BAAAXJ010000013.1"/>
</dbReference>
<protein>
    <submittedName>
        <fullName evidence="2">Uncharacterized protein</fullName>
    </submittedName>
</protein>
<feature type="chain" id="PRO_5039312016" evidence="1">
    <location>
        <begin position="22"/>
        <end position="134"/>
    </location>
</feature>
<reference evidence="2 3" key="1">
    <citation type="submission" date="2019-04" db="EMBL/GenBank/DDBJ databases">
        <title>Microbes associate with the intestines of laboratory mice.</title>
        <authorList>
            <person name="Navarre W."/>
            <person name="Wong E."/>
            <person name="Huang K."/>
            <person name="Tropini C."/>
            <person name="Ng K."/>
            <person name="Yu B."/>
        </authorList>
    </citation>
    <scope>NUCLEOTIDE SEQUENCE [LARGE SCALE GENOMIC DNA]</scope>
    <source>
        <strain evidence="2 3">NM61_E11</strain>
    </source>
</reference>
<dbReference type="Proteomes" id="UP000309117">
    <property type="component" value="Unassembled WGS sequence"/>
</dbReference>
<dbReference type="EMBL" id="SRYV01000009">
    <property type="protein sequence ID" value="TGY15281.1"/>
    <property type="molecule type" value="Genomic_DNA"/>
</dbReference>
<comment type="caution">
    <text evidence="2">The sequence shown here is derived from an EMBL/GenBank/DDBJ whole genome shotgun (WGS) entry which is preliminary data.</text>
</comment>
<accession>A0A4S2BL19</accession>
<organism evidence="2 3">
    <name type="scientific">Lactobacillus intestinalis</name>
    <dbReference type="NCBI Taxonomy" id="151781"/>
    <lineage>
        <taxon>Bacteria</taxon>
        <taxon>Bacillati</taxon>
        <taxon>Bacillota</taxon>
        <taxon>Bacilli</taxon>
        <taxon>Lactobacillales</taxon>
        <taxon>Lactobacillaceae</taxon>
        <taxon>Lactobacillus</taxon>
    </lineage>
</organism>
<evidence type="ECO:0000256" key="1">
    <source>
        <dbReference type="SAM" id="SignalP"/>
    </source>
</evidence>
<gene>
    <name evidence="2" type="ORF">E5351_05580</name>
</gene>
<dbReference type="GeneID" id="75116789"/>
<keyword evidence="1" id="KW-0732">Signal</keyword>